<gene>
    <name evidence="4" type="ORF">OPS25_06015</name>
</gene>
<dbReference type="SUPFAM" id="SSF53448">
    <property type="entry name" value="Nucleotide-diphospho-sugar transferases"/>
    <property type="match status" value="1"/>
</dbReference>
<proteinExistence type="predicted"/>
<name>A0ABT3P5N1_9ALTE</name>
<dbReference type="Pfam" id="PF13439">
    <property type="entry name" value="Glyco_transf_4"/>
    <property type="match status" value="1"/>
</dbReference>
<dbReference type="InterPro" id="IPR028098">
    <property type="entry name" value="Glyco_trans_4-like_N"/>
</dbReference>
<dbReference type="InterPro" id="IPR001173">
    <property type="entry name" value="Glyco_trans_2-like"/>
</dbReference>
<dbReference type="EMBL" id="JAPFRD010000006">
    <property type="protein sequence ID" value="MCW8108049.1"/>
    <property type="molecule type" value="Genomic_DNA"/>
</dbReference>
<dbReference type="Pfam" id="PF13692">
    <property type="entry name" value="Glyco_trans_1_4"/>
    <property type="match status" value="1"/>
</dbReference>
<keyword evidence="4" id="KW-0328">Glycosyltransferase</keyword>
<dbReference type="Pfam" id="PF00534">
    <property type="entry name" value="Glycos_transf_1"/>
    <property type="match status" value="1"/>
</dbReference>
<feature type="domain" description="Glycosyltransferase 2-like" evidence="2">
    <location>
        <begin position="127"/>
        <end position="236"/>
    </location>
</feature>
<dbReference type="Gene3D" id="3.40.50.2000">
    <property type="entry name" value="Glycogen Phosphorylase B"/>
    <property type="match status" value="4"/>
</dbReference>
<dbReference type="CDD" id="cd03801">
    <property type="entry name" value="GT4_PimA-like"/>
    <property type="match status" value="1"/>
</dbReference>
<dbReference type="Gene3D" id="3.40.50.1110">
    <property type="entry name" value="SGNH hydrolase"/>
    <property type="match status" value="1"/>
</dbReference>
<dbReference type="Proteomes" id="UP001142810">
    <property type="component" value="Unassembled WGS sequence"/>
</dbReference>
<dbReference type="InterPro" id="IPR036514">
    <property type="entry name" value="SGNH_hydro_sf"/>
</dbReference>
<dbReference type="GO" id="GO:0016757">
    <property type="term" value="F:glycosyltransferase activity"/>
    <property type="evidence" value="ECO:0007669"/>
    <property type="project" value="UniProtKB-KW"/>
</dbReference>
<keyword evidence="4" id="KW-0808">Transferase</keyword>
<dbReference type="Pfam" id="PF00535">
    <property type="entry name" value="Glycos_transf_2"/>
    <property type="match status" value="1"/>
</dbReference>
<dbReference type="EC" id="2.4.-.-" evidence="4"/>
<dbReference type="RefSeq" id="WP_265616744.1">
    <property type="nucleotide sequence ID" value="NZ_JAPFRD010000006.1"/>
</dbReference>
<dbReference type="SUPFAM" id="SSF52266">
    <property type="entry name" value="SGNH hydrolase"/>
    <property type="match status" value="1"/>
</dbReference>
<evidence type="ECO:0000259" key="1">
    <source>
        <dbReference type="Pfam" id="PF00534"/>
    </source>
</evidence>
<sequence>MTYLKSIRKSHEANRHEETVLLSQEAINKHPGFILYYEFLSTALIKLNRFEDALDCISRGLLIDSSNSTLKALKTASAEYSSKNLNVCGQVERLPITKLPRTLELGKRISNYRSETECTCQDTPLVTVVTAVFNNDKTLERCIQSISLQSYPNIEHIVIDGGSNDKTTDILLKNKDNLEYVVSEPDAGIYDAMNKGISVAKGSFVCLLNSDDTYEHDFISNLVQTSKSCDADVIYSDFKIDGKLTRSVEEFGAGIYFGNLNANHATFLVKKEVYNKVGLYKTSYNIISDIVWIKDALELGIKFTKANCEGFNFYTGGASSGNDSHRKERIFSEIARLYQSTFRFLSSKECISIYTFRFAPKNAETLLTLIQKHGENQSFINCLAAYVSDCLTYRDNFKLASAASSSDFVPLVKLTKTLGLDVSLIRIDTAMGCFSEILNQIKKVCHPLLETKNDADTKVILHYAFQFSTPSETFIYDFINRFNDGNKYKSVFLCDKRVLADERPFENLVQIDWGVLNENIRNELYVYLFKLLNPDLIVAHFALNDWKLSQRLTNLKLKLPTIAMTHGIDVFTLSEKPEYKSYLLEKFSEKTKHRLTTVSKFLRQKLLGHGVPLNKVDLIHNCPNPNFYENRKIKVDAFTNKTVKILSIGRCIDWKGHDDLIKAVSKLKKTTDYNFSITIVYGGQTNNLNELNDLREKLDVTKNFNFIEFVDFAQQPEFHHKFDIYVQASKESNDDEPRTETFGVAALEAIYSGLPTVLTKVGGLAEFDQISHPLLQFAEPNNPSDLATKLLKLIENMSESCDNSRLAQFLFEKYSFEKQRALFADTVSKVLAKDLRVALLTSNTTQGAGYAAYRVHKSLQKHSLINSTLLTPEKTHAGAIGVRWIRHPKSKRGDWRFFQQPDNSLPGMTIFTYNEQHLDNQTLYSMVASSDVINLHWTARFLSVENIAFLSWLNKPLVITIRDMYHLSGGCHFFHGCEKWQSNCYNCPQLIDDIGNLSASTLSYKKENYNFSNITIVVLSDHTREIVKQSIFKDCNIVKIPNSIETDIFSIDNTNSIRNTYSIDQNVKVIGYVPSFRSDVKGFKEAIEVLNRLYDDNSYNYETKVLLLGNSETATDLIKFDCIQAGYVSDNSRLAEFYAAMDVLLLPSLEETFSNTTAEAISCGIPVVGFSTGAIPELAIDGVSGYSVPVGDTNELFLKLKQCLTTEKASQDTVRKFALQRLTMEKQAFAYQELFHQLIHKAKSNLPTSPPVYSKYPYGPINEYIDKKKRHESKGLKYVFFGASVCEQTEKHDTKEITGFINILEEMVRSENIKCEIERVTAGSCTLGDAGLALIEDVLKLKPDVCFLEWCTPISGDCRVADCRAIFDKLVKNKILPVALILPRKDRQQADTTVFQESFKICKKYGFPFIDLSSKFSKNLLDEILRDVVHTTPFGAKVYAYELLNFIKGFSSKPSLRVPTLSEDKSYCNFEFPWKEAKNRVKEFSFDLNVESHESEQKFLLLLEQRVGPWSRKCRVRITFDNYCTEEVLELADSWSWRERQCIKALSNWVTIPPNTEIVQVHIESINMRLSGYTEDQKQRAKFNTHGHQIRPKGRLFCISTQSQALIKNMRVIK</sequence>
<dbReference type="SUPFAM" id="SSF53756">
    <property type="entry name" value="UDP-Glycosyltransferase/glycogen phosphorylase"/>
    <property type="match status" value="2"/>
</dbReference>
<evidence type="ECO:0000259" key="2">
    <source>
        <dbReference type="Pfam" id="PF00535"/>
    </source>
</evidence>
<dbReference type="InterPro" id="IPR001296">
    <property type="entry name" value="Glyco_trans_1"/>
</dbReference>
<evidence type="ECO:0000313" key="5">
    <source>
        <dbReference type="Proteomes" id="UP001142810"/>
    </source>
</evidence>
<accession>A0ABT3P5N1</accession>
<keyword evidence="5" id="KW-1185">Reference proteome</keyword>
<evidence type="ECO:0000313" key="4">
    <source>
        <dbReference type="EMBL" id="MCW8108049.1"/>
    </source>
</evidence>
<dbReference type="PANTHER" id="PTHR12526:SF637">
    <property type="entry name" value="GLYCOSYLTRANSFERASE EPSF-RELATED"/>
    <property type="match status" value="1"/>
</dbReference>
<feature type="domain" description="Glycosyl transferase family 1" evidence="1">
    <location>
        <begin position="635"/>
        <end position="799"/>
    </location>
</feature>
<dbReference type="PANTHER" id="PTHR12526">
    <property type="entry name" value="GLYCOSYLTRANSFERASE"/>
    <property type="match status" value="1"/>
</dbReference>
<dbReference type="SUPFAM" id="SSF48452">
    <property type="entry name" value="TPR-like"/>
    <property type="match status" value="1"/>
</dbReference>
<reference evidence="4" key="1">
    <citation type="submission" date="2022-11" db="EMBL/GenBank/DDBJ databases">
        <title>Alteromonas sp. nov., isolated from sea water of the Qingdao.</title>
        <authorList>
            <person name="Wang Q."/>
        </authorList>
    </citation>
    <scope>NUCLEOTIDE SEQUENCE</scope>
    <source>
        <strain evidence="4">ASW11-7</strain>
    </source>
</reference>
<feature type="domain" description="Glycosyltransferase subfamily 4-like N-terminal" evidence="3">
    <location>
        <begin position="528"/>
        <end position="622"/>
    </location>
</feature>
<dbReference type="InterPro" id="IPR011990">
    <property type="entry name" value="TPR-like_helical_dom_sf"/>
</dbReference>
<organism evidence="4 5">
    <name type="scientific">Alteromonas aquimaris</name>
    <dbReference type="NCBI Taxonomy" id="2998417"/>
    <lineage>
        <taxon>Bacteria</taxon>
        <taxon>Pseudomonadati</taxon>
        <taxon>Pseudomonadota</taxon>
        <taxon>Gammaproteobacteria</taxon>
        <taxon>Alteromonadales</taxon>
        <taxon>Alteromonadaceae</taxon>
        <taxon>Alteromonas/Salinimonas group</taxon>
        <taxon>Alteromonas</taxon>
    </lineage>
</organism>
<evidence type="ECO:0000259" key="3">
    <source>
        <dbReference type="Pfam" id="PF13439"/>
    </source>
</evidence>
<protein>
    <submittedName>
        <fullName evidence="4">Glycosyltransferase</fullName>
        <ecNumber evidence="4">2.4.-.-</ecNumber>
    </submittedName>
</protein>
<dbReference type="Gene3D" id="3.90.550.10">
    <property type="entry name" value="Spore Coat Polysaccharide Biosynthesis Protein SpsA, Chain A"/>
    <property type="match status" value="1"/>
</dbReference>
<comment type="caution">
    <text evidence="4">The sequence shown here is derived from an EMBL/GenBank/DDBJ whole genome shotgun (WGS) entry which is preliminary data.</text>
</comment>
<dbReference type="InterPro" id="IPR029044">
    <property type="entry name" value="Nucleotide-diphossugar_trans"/>
</dbReference>
<dbReference type="CDD" id="cd06433">
    <property type="entry name" value="GT_2_WfgS_like"/>
    <property type="match status" value="1"/>
</dbReference>